<dbReference type="InterPro" id="IPR032808">
    <property type="entry name" value="DoxX"/>
</dbReference>
<feature type="transmembrane region" description="Helical" evidence="7">
    <location>
        <begin position="132"/>
        <end position="151"/>
    </location>
</feature>
<evidence type="ECO:0000313" key="8">
    <source>
        <dbReference type="EMBL" id="OHV33466.1"/>
    </source>
</evidence>
<name>A0A1S1QIN1_9ACTN</name>
<dbReference type="AlphaFoldDB" id="A0A1S1QIN1"/>
<dbReference type="Pfam" id="PF07681">
    <property type="entry name" value="DoxX"/>
    <property type="match status" value="1"/>
</dbReference>
<feature type="transmembrane region" description="Helical" evidence="7">
    <location>
        <begin position="21"/>
        <end position="43"/>
    </location>
</feature>
<evidence type="ECO:0000256" key="5">
    <source>
        <dbReference type="ARBA" id="ARBA00022989"/>
    </source>
</evidence>
<evidence type="ECO:0000313" key="9">
    <source>
        <dbReference type="Proteomes" id="UP000179627"/>
    </source>
</evidence>
<feature type="transmembrane region" description="Helical" evidence="7">
    <location>
        <begin position="63"/>
        <end position="85"/>
    </location>
</feature>
<protein>
    <submittedName>
        <fullName evidence="8">DoxX family protein</fullName>
    </submittedName>
</protein>
<evidence type="ECO:0000256" key="1">
    <source>
        <dbReference type="ARBA" id="ARBA00004651"/>
    </source>
</evidence>
<feature type="transmembrane region" description="Helical" evidence="7">
    <location>
        <begin position="92"/>
        <end position="112"/>
    </location>
</feature>
<evidence type="ECO:0000256" key="2">
    <source>
        <dbReference type="ARBA" id="ARBA00006679"/>
    </source>
</evidence>
<organism evidence="8 9">
    <name type="scientific">Parafrankia colletiae</name>
    <dbReference type="NCBI Taxonomy" id="573497"/>
    <lineage>
        <taxon>Bacteria</taxon>
        <taxon>Bacillati</taxon>
        <taxon>Actinomycetota</taxon>
        <taxon>Actinomycetes</taxon>
        <taxon>Frankiales</taxon>
        <taxon>Frankiaceae</taxon>
        <taxon>Parafrankia</taxon>
    </lineage>
</organism>
<keyword evidence="3" id="KW-1003">Cell membrane</keyword>
<gene>
    <name evidence="8" type="ORF">CC117_22615</name>
</gene>
<comment type="similarity">
    <text evidence="2">Belongs to the DoxX family.</text>
</comment>
<dbReference type="PANTHER" id="PTHR33452">
    <property type="entry name" value="OXIDOREDUCTASE CATD-RELATED"/>
    <property type="match status" value="1"/>
</dbReference>
<dbReference type="RefSeq" id="WP_071086981.1">
    <property type="nucleotide sequence ID" value="NZ_MBLM01000131.1"/>
</dbReference>
<reference evidence="9" key="1">
    <citation type="submission" date="2016-07" db="EMBL/GenBank/DDBJ databases">
        <title>Sequence Frankia sp. strain CcI1.17.</title>
        <authorList>
            <person name="Ghodhbane-Gtari F."/>
            <person name="Swanson E."/>
            <person name="Gueddou A."/>
            <person name="Morris K."/>
            <person name="Hezbri K."/>
            <person name="Ktari A."/>
            <person name="Nouioui I."/>
            <person name="Abebe-Akele F."/>
            <person name="Simpson S."/>
            <person name="Thomas K."/>
            <person name="Gtari M."/>
            <person name="Tisa L.S."/>
            <person name="Hurst S."/>
        </authorList>
    </citation>
    <scope>NUCLEOTIDE SEQUENCE [LARGE SCALE GENOMIC DNA]</scope>
    <source>
        <strain evidence="9">Cc1.17</strain>
    </source>
</reference>
<evidence type="ECO:0000256" key="4">
    <source>
        <dbReference type="ARBA" id="ARBA00022692"/>
    </source>
</evidence>
<dbReference type="EMBL" id="MBLM01000131">
    <property type="protein sequence ID" value="OHV33466.1"/>
    <property type="molecule type" value="Genomic_DNA"/>
</dbReference>
<keyword evidence="6 7" id="KW-0472">Membrane</keyword>
<comment type="subcellular location">
    <subcellularLocation>
        <location evidence="1">Cell membrane</location>
        <topology evidence="1">Multi-pass membrane protein</topology>
    </subcellularLocation>
</comment>
<dbReference type="GO" id="GO:0005886">
    <property type="term" value="C:plasma membrane"/>
    <property type="evidence" value="ECO:0007669"/>
    <property type="project" value="UniProtKB-SubCell"/>
</dbReference>
<keyword evidence="5 7" id="KW-1133">Transmembrane helix</keyword>
<accession>A0A1S1QIN1</accession>
<keyword evidence="9" id="KW-1185">Reference proteome</keyword>
<dbReference type="Proteomes" id="UP000179627">
    <property type="component" value="Unassembled WGS sequence"/>
</dbReference>
<evidence type="ECO:0000256" key="7">
    <source>
        <dbReference type="SAM" id="Phobius"/>
    </source>
</evidence>
<dbReference type="InterPro" id="IPR051907">
    <property type="entry name" value="DoxX-like_oxidoreductase"/>
</dbReference>
<dbReference type="PANTHER" id="PTHR33452:SF1">
    <property type="entry name" value="INNER MEMBRANE PROTEIN YPHA-RELATED"/>
    <property type="match status" value="1"/>
</dbReference>
<keyword evidence="4 7" id="KW-0812">Transmembrane</keyword>
<evidence type="ECO:0000256" key="6">
    <source>
        <dbReference type="ARBA" id="ARBA00023136"/>
    </source>
</evidence>
<comment type="caution">
    <text evidence="8">The sequence shown here is derived from an EMBL/GenBank/DDBJ whole genome shotgun (WGS) entry which is preliminary data.</text>
</comment>
<sequence>MTQLGSWPARLTATTATTAPAAVVLIRLYVGVVFLSEGIQKFLYPDELGTGRFGRAGIPAPGFVAPLDGAFEIACGGLILAGLLTRLATLPMIVNMVGALLITKLPILWGDAPLFTDASGWWEFLHESRTDLAQLCGCLFLLIVGAGAYSLDARWHRTAAAPGTG</sequence>
<evidence type="ECO:0000256" key="3">
    <source>
        <dbReference type="ARBA" id="ARBA00022475"/>
    </source>
</evidence>
<proteinExistence type="inferred from homology"/>
<dbReference type="OrthoDB" id="121744at2"/>